<comment type="caution">
    <text evidence="1">The sequence shown here is derived from an EMBL/GenBank/DDBJ whole genome shotgun (WGS) entry which is preliminary data.</text>
</comment>
<gene>
    <name evidence="1" type="ORF">EDD19_1435</name>
</gene>
<proteinExistence type="predicted"/>
<organism evidence="1 2">
    <name type="scientific">Dietzia cinnamea</name>
    <dbReference type="NCBI Taxonomy" id="321318"/>
    <lineage>
        <taxon>Bacteria</taxon>
        <taxon>Bacillati</taxon>
        <taxon>Actinomycetota</taxon>
        <taxon>Actinomycetes</taxon>
        <taxon>Mycobacteriales</taxon>
        <taxon>Dietziaceae</taxon>
        <taxon>Dietzia</taxon>
    </lineage>
</organism>
<reference evidence="1 2" key="1">
    <citation type="submission" date="2019-03" db="EMBL/GenBank/DDBJ databases">
        <title>Root nodule microbial communities of legume samples collected from USA, Mexico and Botswana.</title>
        <authorList>
            <person name="Hirsch A."/>
        </authorList>
    </citation>
    <scope>NUCLEOTIDE SEQUENCE [LARGE SCALE GENOMIC DNA]</scope>
    <source>
        <strain evidence="1 2">55</strain>
    </source>
</reference>
<protein>
    <submittedName>
        <fullName evidence="1">Uncharacterized protein</fullName>
    </submittedName>
</protein>
<evidence type="ECO:0000313" key="2">
    <source>
        <dbReference type="Proteomes" id="UP000295805"/>
    </source>
</evidence>
<sequence length="158" mass="17738">MHALDHTDLHYLRRTMSLHGLGRLAASPETQIPHIVASRSSGYGSDLAFEYRAKGLSVWTGGTLPSTAAPDRHITWTQIRRHISRYTTDEFITAFRKTDKAWCYAKAGDQTPGVLHRPTDSERDQIADLEAQLRLLAAPIWEPATTVEAEPQQLDLFT</sequence>
<accession>A0A4R3ZMM9</accession>
<evidence type="ECO:0000313" key="1">
    <source>
        <dbReference type="EMBL" id="TCW19304.1"/>
    </source>
</evidence>
<dbReference type="EMBL" id="SMCX01000043">
    <property type="protein sequence ID" value="TCW19304.1"/>
    <property type="molecule type" value="Genomic_DNA"/>
</dbReference>
<dbReference type="GeneID" id="89532378"/>
<dbReference type="AlphaFoldDB" id="A0A4R3ZMM9"/>
<dbReference type="RefSeq" id="WP_165928548.1">
    <property type="nucleotide sequence ID" value="NZ_CP143054.1"/>
</dbReference>
<name>A0A4R3ZMM9_9ACTN</name>
<dbReference type="Proteomes" id="UP000295805">
    <property type="component" value="Unassembled WGS sequence"/>
</dbReference>